<evidence type="ECO:0000313" key="4">
    <source>
        <dbReference type="EMBL" id="RDU73904.1"/>
    </source>
</evidence>
<comment type="similarity">
    <text evidence="3">Belongs to the SmpB family.</text>
</comment>
<accession>A0A3D8JAK6</accession>
<keyword evidence="1 3" id="KW-0963">Cytoplasm</keyword>
<dbReference type="AlphaFoldDB" id="A0A3D8JAK6"/>
<dbReference type="InterPro" id="IPR000037">
    <property type="entry name" value="SsrA-bd_prot"/>
</dbReference>
<dbReference type="PROSITE" id="PS01317">
    <property type="entry name" value="SSRP"/>
    <property type="match status" value="1"/>
</dbReference>
<dbReference type="EMBL" id="NXLX01000008">
    <property type="protein sequence ID" value="RDU73904.1"/>
    <property type="molecule type" value="Genomic_DNA"/>
</dbReference>
<dbReference type="InterPro" id="IPR020081">
    <property type="entry name" value="SsrA-bd_prot_CS"/>
</dbReference>
<dbReference type="GO" id="GO:0070930">
    <property type="term" value="P:trans-translation-dependent protein tagging"/>
    <property type="evidence" value="ECO:0007669"/>
    <property type="project" value="TreeGrafter"/>
</dbReference>
<dbReference type="InterPro" id="IPR023620">
    <property type="entry name" value="SmpB"/>
</dbReference>
<dbReference type="GO" id="GO:0070929">
    <property type="term" value="P:trans-translation"/>
    <property type="evidence" value="ECO:0007669"/>
    <property type="project" value="UniProtKB-UniRule"/>
</dbReference>
<comment type="caution">
    <text evidence="4">The sequence shown here is derived from an EMBL/GenBank/DDBJ whole genome shotgun (WGS) entry which is preliminary data.</text>
</comment>
<sequence length="154" mass="17880">MNIIARNKKAFFDYEILETYEAGIVLLGSEVKALRKTRVNLKDSFIKIIKAEAFVFGMHISCLETTNSYFRPKETRERKLLLHKKQIDKLFGNVSQNGLSIVPLKIYFNKHNRAKLEIALVRGKNLHDKRESIKRKILDREAQASMKNYAKGLL</sequence>
<evidence type="ECO:0000313" key="5">
    <source>
        <dbReference type="Proteomes" id="UP000256695"/>
    </source>
</evidence>
<reference evidence="4 5" key="1">
    <citation type="submission" date="2018-04" db="EMBL/GenBank/DDBJ databases">
        <title>Novel Campyloabacter and Helicobacter Species and Strains.</title>
        <authorList>
            <person name="Mannion A.J."/>
            <person name="Shen Z."/>
            <person name="Fox J.G."/>
        </authorList>
    </citation>
    <scope>NUCLEOTIDE SEQUENCE [LARGE SCALE GENOMIC DNA]</scope>
    <source>
        <strain evidence="4 5">MIT 04-9362</strain>
    </source>
</reference>
<dbReference type="GO" id="GO:0005829">
    <property type="term" value="C:cytosol"/>
    <property type="evidence" value="ECO:0007669"/>
    <property type="project" value="TreeGrafter"/>
</dbReference>
<dbReference type="Gene3D" id="2.40.280.10">
    <property type="match status" value="1"/>
</dbReference>
<keyword evidence="2 3" id="KW-0694">RNA-binding</keyword>
<dbReference type="SUPFAM" id="SSF74982">
    <property type="entry name" value="Small protein B (SmpB)"/>
    <property type="match status" value="1"/>
</dbReference>
<dbReference type="NCBIfam" id="NF003843">
    <property type="entry name" value="PRK05422.1"/>
    <property type="match status" value="1"/>
</dbReference>
<dbReference type="Proteomes" id="UP000256695">
    <property type="component" value="Unassembled WGS sequence"/>
</dbReference>
<dbReference type="OrthoDB" id="9805462at2"/>
<evidence type="ECO:0000256" key="2">
    <source>
        <dbReference type="ARBA" id="ARBA00022884"/>
    </source>
</evidence>
<dbReference type="NCBIfam" id="TIGR00086">
    <property type="entry name" value="smpB"/>
    <property type="match status" value="1"/>
</dbReference>
<dbReference type="RefSeq" id="WP_115579012.1">
    <property type="nucleotide sequence ID" value="NZ_NXLX01000008.1"/>
</dbReference>
<dbReference type="Pfam" id="PF01668">
    <property type="entry name" value="SmpB"/>
    <property type="match status" value="1"/>
</dbReference>
<comment type="subcellular location">
    <subcellularLocation>
        <location evidence="3">Cytoplasm</location>
    </subcellularLocation>
    <text evidence="3">The tmRNA-SmpB complex associates with stalled 70S ribosomes.</text>
</comment>
<gene>
    <name evidence="3" type="primary">smpB</name>
    <name evidence="4" type="ORF">CQA57_04360</name>
</gene>
<dbReference type="GO" id="GO:0003723">
    <property type="term" value="F:RNA binding"/>
    <property type="evidence" value="ECO:0007669"/>
    <property type="project" value="UniProtKB-UniRule"/>
</dbReference>
<dbReference type="PANTHER" id="PTHR30308">
    <property type="entry name" value="TMRNA-BINDING COMPONENT OF TRANS-TRANSLATION TAGGING COMPLEX"/>
    <property type="match status" value="1"/>
</dbReference>
<keyword evidence="5" id="KW-1185">Reference proteome</keyword>
<comment type="function">
    <text evidence="3">Required for rescue of stalled ribosomes mediated by trans-translation. Binds to transfer-messenger RNA (tmRNA), required for stable association of tmRNA with ribosomes. tmRNA and SmpB together mimic tRNA shape, replacing the anticodon stem-loop with SmpB. tmRNA is encoded by the ssrA gene; the 2 termini fold to resemble tRNA(Ala) and it encodes a 'tag peptide', a short internal open reading frame. During trans-translation Ala-aminoacylated tmRNA acts like a tRNA, entering the A-site of stalled ribosomes, displacing the stalled mRNA. The ribosome then switches to translate the ORF on the tmRNA; the nascent peptide is terminated with the 'tag peptide' encoded by the tmRNA and targeted for degradation. The ribosome is freed to recommence translation, which seems to be the essential function of trans-translation.</text>
</comment>
<proteinExistence type="inferred from homology"/>
<protein>
    <recommendedName>
        <fullName evidence="3">SsrA-binding protein</fullName>
    </recommendedName>
    <alternativeName>
        <fullName evidence="3">Small protein B</fullName>
    </alternativeName>
</protein>
<name>A0A3D8JAK6_9HELI</name>
<dbReference type="PANTHER" id="PTHR30308:SF2">
    <property type="entry name" value="SSRA-BINDING PROTEIN"/>
    <property type="match status" value="1"/>
</dbReference>
<evidence type="ECO:0000256" key="3">
    <source>
        <dbReference type="HAMAP-Rule" id="MF_00023"/>
    </source>
</evidence>
<dbReference type="CDD" id="cd09294">
    <property type="entry name" value="SmpB"/>
    <property type="match status" value="1"/>
</dbReference>
<dbReference type="HAMAP" id="MF_00023">
    <property type="entry name" value="SmpB"/>
    <property type="match status" value="1"/>
</dbReference>
<organism evidence="4 5">
    <name type="scientific">Helicobacter anseris</name>
    <dbReference type="NCBI Taxonomy" id="375926"/>
    <lineage>
        <taxon>Bacteria</taxon>
        <taxon>Pseudomonadati</taxon>
        <taxon>Campylobacterota</taxon>
        <taxon>Epsilonproteobacteria</taxon>
        <taxon>Campylobacterales</taxon>
        <taxon>Helicobacteraceae</taxon>
        <taxon>Helicobacter</taxon>
    </lineage>
</organism>
<evidence type="ECO:0000256" key="1">
    <source>
        <dbReference type="ARBA" id="ARBA00022490"/>
    </source>
</evidence>